<dbReference type="EMBL" id="BSYO01000038">
    <property type="protein sequence ID" value="GMH30701.1"/>
    <property type="molecule type" value="Genomic_DNA"/>
</dbReference>
<dbReference type="InterPro" id="IPR036855">
    <property type="entry name" value="Znf_CCCH_sf"/>
</dbReference>
<proteinExistence type="predicted"/>
<evidence type="ECO:0000256" key="4">
    <source>
        <dbReference type="ARBA" id="ARBA00022833"/>
    </source>
</evidence>
<feature type="region of interest" description="Disordered" evidence="6">
    <location>
        <begin position="36"/>
        <end position="76"/>
    </location>
</feature>
<evidence type="ECO:0000313" key="9">
    <source>
        <dbReference type="Proteomes" id="UP001279734"/>
    </source>
</evidence>
<evidence type="ECO:0000259" key="7">
    <source>
        <dbReference type="PROSITE" id="PS50103"/>
    </source>
</evidence>
<dbReference type="InterPro" id="IPR041367">
    <property type="entry name" value="Znf-CCCH_4"/>
</dbReference>
<dbReference type="GO" id="GO:0010468">
    <property type="term" value="P:regulation of gene expression"/>
    <property type="evidence" value="ECO:0007669"/>
    <property type="project" value="UniProtKB-ARBA"/>
</dbReference>
<evidence type="ECO:0000256" key="3">
    <source>
        <dbReference type="ARBA" id="ARBA00022771"/>
    </source>
</evidence>
<dbReference type="InterPro" id="IPR045877">
    <property type="entry name" value="ZFP36-like"/>
</dbReference>
<dbReference type="Pfam" id="PF18044">
    <property type="entry name" value="zf-CCCH_4"/>
    <property type="match status" value="1"/>
</dbReference>
<feature type="zinc finger region" description="C3H1-type" evidence="5">
    <location>
        <begin position="235"/>
        <end position="263"/>
    </location>
</feature>
<keyword evidence="9" id="KW-1185">Reference proteome</keyword>
<dbReference type="GO" id="GO:0008270">
    <property type="term" value="F:zinc ion binding"/>
    <property type="evidence" value="ECO:0007669"/>
    <property type="project" value="UniProtKB-KW"/>
</dbReference>
<dbReference type="SUPFAM" id="SSF90229">
    <property type="entry name" value="CCCH zinc finger"/>
    <property type="match status" value="3"/>
</dbReference>
<evidence type="ECO:0000256" key="5">
    <source>
        <dbReference type="PROSITE-ProRule" id="PRU00723"/>
    </source>
</evidence>
<dbReference type="SMART" id="SM00356">
    <property type="entry name" value="ZnF_C3H1"/>
    <property type="match status" value="3"/>
</dbReference>
<feature type="zinc finger region" description="C3H1-type" evidence="5">
    <location>
        <begin position="142"/>
        <end position="170"/>
    </location>
</feature>
<evidence type="ECO:0000256" key="1">
    <source>
        <dbReference type="ARBA" id="ARBA00022723"/>
    </source>
</evidence>
<keyword evidence="4 5" id="KW-0862">Zinc</keyword>
<sequence>MSFPDPLPPFVPPPSISNGFDYLGFWPQIQMDNDQPESHAQFDFTPPFKRPRNSDNQSQTSSINPRTTQPNHPINKPVGKIFFKTRLCAKFRIGQCKNGENCNFAHGEEDLRKPPPNWQELVAGGIQEDSGNENWNDDERIIHRMRICKKFYNGEECPYGERCNFLHRDPPSKSRDVSGRFRENVHASRESYAISIGTITPGPPIVKGSALDQSNASKFVELFPDPLSGNMRPVYWKRRPCTKWEMTGQCPFGEKCHYTHGQAELQAYSSRATELEPLITASSAAKPLPAPANELLSMKTGAVSDQEGQGKKCLLKWKGTKKINCIYGDWIDDLPLEFPDDV</sequence>
<evidence type="ECO:0000256" key="2">
    <source>
        <dbReference type="ARBA" id="ARBA00022737"/>
    </source>
</evidence>
<dbReference type="FunFam" id="4.10.1000.10:FF:000003">
    <property type="entry name" value="Zinc finger CCCH domain-containing protein"/>
    <property type="match status" value="1"/>
</dbReference>
<dbReference type="GO" id="GO:0003729">
    <property type="term" value="F:mRNA binding"/>
    <property type="evidence" value="ECO:0007669"/>
    <property type="project" value="InterPro"/>
</dbReference>
<name>A0AAD3TK93_NEPGR</name>
<keyword evidence="2" id="KW-0677">Repeat</keyword>
<feature type="domain" description="C3H1-type" evidence="7">
    <location>
        <begin position="235"/>
        <end position="263"/>
    </location>
</feature>
<keyword evidence="3 5" id="KW-0863">Zinc-finger</keyword>
<dbReference type="PANTHER" id="PTHR12547">
    <property type="entry name" value="CCCH ZINC FINGER/TIS11-RELATED"/>
    <property type="match status" value="1"/>
</dbReference>
<dbReference type="PANTHER" id="PTHR12547:SF121">
    <property type="entry name" value="ZINC FINGER CCCH DOMAIN-CONTAINING PROTEIN 39"/>
    <property type="match status" value="1"/>
</dbReference>
<dbReference type="PROSITE" id="PS50103">
    <property type="entry name" value="ZF_C3H1"/>
    <property type="match status" value="3"/>
</dbReference>
<evidence type="ECO:0000313" key="8">
    <source>
        <dbReference type="EMBL" id="GMH30701.1"/>
    </source>
</evidence>
<dbReference type="InterPro" id="IPR000571">
    <property type="entry name" value="Znf_CCCH"/>
</dbReference>
<comment type="caution">
    <text evidence="8">The sequence shown here is derived from an EMBL/GenBank/DDBJ whole genome shotgun (WGS) entry which is preliminary data.</text>
</comment>
<feature type="zinc finger region" description="C3H1-type" evidence="5">
    <location>
        <begin position="82"/>
        <end position="109"/>
    </location>
</feature>
<dbReference type="Pfam" id="PF00642">
    <property type="entry name" value="zf-CCCH"/>
    <property type="match status" value="2"/>
</dbReference>
<reference evidence="8" key="1">
    <citation type="submission" date="2023-05" db="EMBL/GenBank/DDBJ databases">
        <title>Nepenthes gracilis genome sequencing.</title>
        <authorList>
            <person name="Fukushima K."/>
        </authorList>
    </citation>
    <scope>NUCLEOTIDE SEQUENCE</scope>
    <source>
        <strain evidence="8">SING2019-196</strain>
    </source>
</reference>
<organism evidence="8 9">
    <name type="scientific">Nepenthes gracilis</name>
    <name type="common">Slender pitcher plant</name>
    <dbReference type="NCBI Taxonomy" id="150966"/>
    <lineage>
        <taxon>Eukaryota</taxon>
        <taxon>Viridiplantae</taxon>
        <taxon>Streptophyta</taxon>
        <taxon>Embryophyta</taxon>
        <taxon>Tracheophyta</taxon>
        <taxon>Spermatophyta</taxon>
        <taxon>Magnoliopsida</taxon>
        <taxon>eudicotyledons</taxon>
        <taxon>Gunneridae</taxon>
        <taxon>Pentapetalae</taxon>
        <taxon>Caryophyllales</taxon>
        <taxon>Nepenthaceae</taxon>
        <taxon>Nepenthes</taxon>
    </lineage>
</organism>
<dbReference type="Proteomes" id="UP001279734">
    <property type="component" value="Unassembled WGS sequence"/>
</dbReference>
<evidence type="ECO:0000256" key="6">
    <source>
        <dbReference type="SAM" id="MobiDB-lite"/>
    </source>
</evidence>
<dbReference type="Gene3D" id="4.10.1000.10">
    <property type="entry name" value="Zinc finger, CCCH-type"/>
    <property type="match status" value="3"/>
</dbReference>
<dbReference type="AlphaFoldDB" id="A0AAD3TK93"/>
<keyword evidence="1 5" id="KW-0479">Metal-binding</keyword>
<dbReference type="GO" id="GO:0051252">
    <property type="term" value="P:regulation of RNA metabolic process"/>
    <property type="evidence" value="ECO:0007669"/>
    <property type="project" value="UniProtKB-ARBA"/>
</dbReference>
<gene>
    <name evidence="8" type="ORF">Nepgr_032544</name>
</gene>
<feature type="domain" description="C3H1-type" evidence="7">
    <location>
        <begin position="142"/>
        <end position="170"/>
    </location>
</feature>
<protein>
    <recommendedName>
        <fullName evidence="7">C3H1-type domain-containing protein</fullName>
    </recommendedName>
</protein>
<feature type="domain" description="C3H1-type" evidence="7">
    <location>
        <begin position="82"/>
        <end position="109"/>
    </location>
</feature>
<accession>A0AAD3TK93</accession>
<feature type="compositionally biased region" description="Polar residues" evidence="6">
    <location>
        <begin position="54"/>
        <end position="72"/>
    </location>
</feature>